<dbReference type="InterPro" id="IPR013654">
    <property type="entry name" value="PAS_2"/>
</dbReference>
<dbReference type="PRINTS" id="PR01033">
    <property type="entry name" value="PHYTOCHROME"/>
</dbReference>
<dbReference type="RefSeq" id="WP_120638946.1">
    <property type="nucleotide sequence ID" value="NZ_RFLX01000043.1"/>
</dbReference>
<comment type="caution">
    <text evidence="9">The sequence shown here is derived from an EMBL/GenBank/DDBJ whole genome shotgun (WGS) entry which is preliminary data.</text>
</comment>
<dbReference type="InterPro" id="IPR035965">
    <property type="entry name" value="PAS-like_dom_sf"/>
</dbReference>
<dbReference type="PROSITE" id="PS50109">
    <property type="entry name" value="HIS_KIN"/>
    <property type="match status" value="1"/>
</dbReference>
<dbReference type="Proteomes" id="UP000274097">
    <property type="component" value="Unassembled WGS sequence"/>
</dbReference>
<dbReference type="EMBL" id="RAQU01000082">
    <property type="protein sequence ID" value="RKK03524.1"/>
    <property type="molecule type" value="Genomic_DNA"/>
</dbReference>
<dbReference type="Gene3D" id="3.30.450.20">
    <property type="entry name" value="PAS domain"/>
    <property type="match status" value="1"/>
</dbReference>
<keyword evidence="2" id="KW-0600">Photoreceptor protein</keyword>
<dbReference type="GO" id="GO:0006355">
    <property type="term" value="P:regulation of DNA-templated transcription"/>
    <property type="evidence" value="ECO:0007669"/>
    <property type="project" value="InterPro"/>
</dbReference>
<evidence type="ECO:0000256" key="3">
    <source>
        <dbReference type="ARBA" id="ARBA00022606"/>
    </source>
</evidence>
<evidence type="ECO:0000259" key="8">
    <source>
        <dbReference type="PROSITE" id="PS50109"/>
    </source>
</evidence>
<evidence type="ECO:0000313" key="12">
    <source>
        <dbReference type="Proteomes" id="UP000278036"/>
    </source>
</evidence>
<dbReference type="GO" id="GO:0009881">
    <property type="term" value="F:photoreceptor activity"/>
    <property type="evidence" value="ECO:0007669"/>
    <property type="project" value="UniProtKB-KW"/>
</dbReference>
<accession>A0A3A9JIK6</accession>
<dbReference type="EMBL" id="RFLX01000043">
    <property type="protein sequence ID" value="RMI16983.1"/>
    <property type="molecule type" value="Genomic_DNA"/>
</dbReference>
<dbReference type="Pfam" id="PF00360">
    <property type="entry name" value="PHY"/>
    <property type="match status" value="1"/>
</dbReference>
<dbReference type="SMART" id="SM00387">
    <property type="entry name" value="HATPase_c"/>
    <property type="match status" value="1"/>
</dbReference>
<name>A0A3A9JIK6_9PROT</name>
<dbReference type="SUPFAM" id="SSF55874">
    <property type="entry name" value="ATPase domain of HSP90 chaperone/DNA topoisomerase II/histidine kinase"/>
    <property type="match status" value="1"/>
</dbReference>
<keyword evidence="3" id="KW-0716">Sensory transduction</keyword>
<keyword evidence="11" id="KW-1185">Reference proteome</keyword>
<comment type="similarity">
    <text evidence="1">In the N-terminal section; belongs to the phytochrome family.</text>
</comment>
<dbReference type="Gene3D" id="3.30.450.40">
    <property type="match status" value="1"/>
</dbReference>
<keyword evidence="6" id="KW-0175">Coiled coil</keyword>
<dbReference type="Pfam" id="PF07568">
    <property type="entry name" value="HisKA_2"/>
    <property type="match status" value="1"/>
</dbReference>
<reference evidence="9 12" key="1">
    <citation type="submission" date="2018-09" db="EMBL/GenBank/DDBJ databases">
        <title>Roseomonas sp. nov., isolated from feces of Tibetan antelopes in the Qinghai-Tibet plateau, China.</title>
        <authorList>
            <person name="Tian Z."/>
        </authorList>
    </citation>
    <scope>NUCLEOTIDE SEQUENCE [LARGE SCALE GENOMIC DNA]</scope>
    <source>
        <strain evidence="10 11">Z23</strain>
        <strain evidence="9 12">Z24</strain>
    </source>
</reference>
<dbReference type="SUPFAM" id="SSF55785">
    <property type="entry name" value="PYP-like sensor domain (PAS domain)"/>
    <property type="match status" value="1"/>
</dbReference>
<dbReference type="PROSITE" id="PS50046">
    <property type="entry name" value="PHYTOCHROME_2"/>
    <property type="match status" value="1"/>
</dbReference>
<dbReference type="Gene3D" id="3.30.565.10">
    <property type="entry name" value="Histidine kinase-like ATPase, C-terminal domain"/>
    <property type="match status" value="1"/>
</dbReference>
<dbReference type="InterPro" id="IPR005467">
    <property type="entry name" value="His_kinase_dom"/>
</dbReference>
<organism evidence="9 12">
    <name type="scientific">Teichococcus wenyumeiae</name>
    <dbReference type="NCBI Taxonomy" id="2478470"/>
    <lineage>
        <taxon>Bacteria</taxon>
        <taxon>Pseudomonadati</taxon>
        <taxon>Pseudomonadota</taxon>
        <taxon>Alphaproteobacteria</taxon>
        <taxon>Acetobacterales</taxon>
        <taxon>Roseomonadaceae</taxon>
        <taxon>Roseomonas</taxon>
    </lineage>
</organism>
<proteinExistence type="inferred from homology"/>
<dbReference type="SUPFAM" id="SSF55781">
    <property type="entry name" value="GAF domain-like"/>
    <property type="match status" value="2"/>
</dbReference>
<dbReference type="Pfam" id="PF01590">
    <property type="entry name" value="GAF"/>
    <property type="match status" value="1"/>
</dbReference>
<feature type="domain" description="Histidine kinase" evidence="8">
    <location>
        <begin position="639"/>
        <end position="729"/>
    </location>
</feature>
<dbReference type="Proteomes" id="UP000278036">
    <property type="component" value="Unassembled WGS sequence"/>
</dbReference>
<dbReference type="InterPro" id="IPR036890">
    <property type="entry name" value="HATPase_C_sf"/>
</dbReference>
<evidence type="ECO:0000313" key="11">
    <source>
        <dbReference type="Proteomes" id="UP000274097"/>
    </source>
</evidence>
<dbReference type="Gene3D" id="3.30.450.270">
    <property type="match status" value="1"/>
</dbReference>
<evidence type="ECO:0000256" key="5">
    <source>
        <dbReference type="ARBA" id="ARBA00023170"/>
    </source>
</evidence>
<dbReference type="PANTHER" id="PTHR43065">
    <property type="entry name" value="SENSOR HISTIDINE KINASE"/>
    <property type="match status" value="1"/>
</dbReference>
<keyword evidence="4" id="KW-0157">Chromophore</keyword>
<evidence type="ECO:0000313" key="10">
    <source>
        <dbReference type="EMBL" id="RMI16983.1"/>
    </source>
</evidence>
<dbReference type="AlphaFoldDB" id="A0A3A9JIK6"/>
<dbReference type="InterPro" id="IPR003018">
    <property type="entry name" value="GAF"/>
</dbReference>
<evidence type="ECO:0000259" key="7">
    <source>
        <dbReference type="PROSITE" id="PS50046"/>
    </source>
</evidence>
<dbReference type="InterPro" id="IPR013515">
    <property type="entry name" value="Phytochrome_cen-reg"/>
</dbReference>
<dbReference type="InterPro" id="IPR043150">
    <property type="entry name" value="Phytochrome_PHY_sf"/>
</dbReference>
<dbReference type="Pfam" id="PF08446">
    <property type="entry name" value="PAS_2"/>
    <property type="match status" value="1"/>
</dbReference>
<dbReference type="InterPro" id="IPR001294">
    <property type="entry name" value="Phytochrome"/>
</dbReference>
<dbReference type="InterPro" id="IPR029016">
    <property type="entry name" value="GAF-like_dom_sf"/>
</dbReference>
<feature type="coiled-coil region" evidence="6">
    <location>
        <begin position="505"/>
        <end position="532"/>
    </location>
</feature>
<evidence type="ECO:0000256" key="4">
    <source>
        <dbReference type="ARBA" id="ARBA00022991"/>
    </source>
</evidence>
<keyword evidence="5" id="KW-0675">Receptor</keyword>
<feature type="domain" description="Phytochrome chromophore attachment site" evidence="7">
    <location>
        <begin position="149"/>
        <end position="307"/>
    </location>
</feature>
<evidence type="ECO:0000256" key="6">
    <source>
        <dbReference type="SAM" id="Coils"/>
    </source>
</evidence>
<dbReference type="GO" id="GO:0009584">
    <property type="term" value="P:detection of visible light"/>
    <property type="evidence" value="ECO:0007669"/>
    <property type="project" value="InterPro"/>
</dbReference>
<dbReference type="InterPro" id="IPR011495">
    <property type="entry name" value="Sig_transdc_His_kin_sub2_dim/P"/>
</dbReference>
<dbReference type="InterPro" id="IPR003594">
    <property type="entry name" value="HATPase_dom"/>
</dbReference>
<dbReference type="Pfam" id="PF02518">
    <property type="entry name" value="HATPase_c"/>
    <property type="match status" value="1"/>
</dbReference>
<dbReference type="SMART" id="SM00065">
    <property type="entry name" value="GAF"/>
    <property type="match status" value="1"/>
</dbReference>
<gene>
    <name evidence="9" type="ORF">D6Z83_14185</name>
    <name evidence="10" type="ORF">EBE87_24590</name>
</gene>
<protein>
    <submittedName>
        <fullName evidence="9">GAF domain-containing protein</fullName>
    </submittedName>
</protein>
<evidence type="ECO:0000313" key="9">
    <source>
        <dbReference type="EMBL" id="RKK03524.1"/>
    </source>
</evidence>
<dbReference type="InterPro" id="IPR016132">
    <property type="entry name" value="Phyto_chromo_attachment"/>
</dbReference>
<dbReference type="InParanoid" id="A0A3A9JIK6"/>
<evidence type="ECO:0000256" key="1">
    <source>
        <dbReference type="ARBA" id="ARBA00006402"/>
    </source>
</evidence>
<sequence length="744" mass="81725">MRRLQWGSLVNSLDLANCDREPIHIPGAIQPHGILLVVEPTTEAILQMAGDLDGLVGRGQLARGRSVGDMLGISIDALARSAGVDVRSEPVYLGSVKLPGSGSEFDVIAHRSDGVVLLELEPAPTSRPSAAHLLASIRAIATSLEAAPDLLRTCQTAARGFRRITGFERVMVYRFLEDGSGTVFAEDKAAGTPSLLNHHYPASDIPRQARELYVRSPIRAIPDADYAPAPLTPEICPATGRPLDMSDCSLRSVSPIHLQYLKNFGVTASMSVSIVRGGDLWGLVSCHHTTPKAASYEIREACKHLGQILSQQIAAREDAEAHAQGRRMAERRDEVLLLLTRANRSAEDVLAEHAAELRDIVPCDGVAVCRRGRIVAGVGCRPSNAEIERLAEWLPRGGSPDPYATNHLSEQYAPAADYRARASGLLATVISHEEQVLLLWFRAEQVEVINWAGNPHKPVEPGVIPGVLTPRASFELWRETVHGRSHPWTPEEIDTTRRFRDAVFRLRQQQRLEDLNRRLRETLSDKDHLITQKDLLMREVHHRVQNSLQLVNSMLGLQEREMADPLLAAGFAEARRRIFAVSAVHRRLWRSDQIQSIGFDTYMRELHDGLVQEWGSGWREHIKIWTTPVLVPTEKAVILALVVTELLTNAVKHAYEGAVGPIDITVGGTPNGGIKIAVADQGKGMKREERPGGFGSRLTRLLTGQIGGKINFEDNRPGTRVVLSVPLSALCNDYPASGVDNQDG</sequence>
<evidence type="ECO:0000256" key="2">
    <source>
        <dbReference type="ARBA" id="ARBA00022543"/>
    </source>
</evidence>